<dbReference type="Proteomes" id="UP000324767">
    <property type="component" value="Unassembled WGS sequence"/>
</dbReference>
<dbReference type="CDD" id="cd12148">
    <property type="entry name" value="fungal_TF_MHR"/>
    <property type="match status" value="1"/>
</dbReference>
<dbReference type="PANTHER" id="PTHR47840">
    <property type="entry name" value="ZN(II)2CYS6 TRANSCRIPTION FACTOR (EUROFUNG)-RELATED"/>
    <property type="match status" value="1"/>
</dbReference>
<feature type="region of interest" description="Disordered" evidence="4">
    <location>
        <begin position="206"/>
        <end position="235"/>
    </location>
</feature>
<evidence type="ECO:0000313" key="6">
    <source>
        <dbReference type="Proteomes" id="UP000324767"/>
    </source>
</evidence>
<evidence type="ECO:0000256" key="4">
    <source>
        <dbReference type="SAM" id="MobiDB-lite"/>
    </source>
</evidence>
<keyword evidence="2" id="KW-0804">Transcription</keyword>
<protein>
    <submittedName>
        <fullName evidence="5">Polyketide KR</fullName>
    </submittedName>
</protein>
<organism evidence="5 6">
    <name type="scientific">Lasallia pustulata</name>
    <dbReference type="NCBI Taxonomy" id="136370"/>
    <lineage>
        <taxon>Eukaryota</taxon>
        <taxon>Fungi</taxon>
        <taxon>Dikarya</taxon>
        <taxon>Ascomycota</taxon>
        <taxon>Pezizomycotina</taxon>
        <taxon>Lecanoromycetes</taxon>
        <taxon>OSLEUM clade</taxon>
        <taxon>Umbilicariomycetidae</taxon>
        <taxon>Umbilicariales</taxon>
        <taxon>Umbilicariaceae</taxon>
        <taxon>Lasallia</taxon>
    </lineage>
</organism>
<evidence type="ECO:0000256" key="1">
    <source>
        <dbReference type="ARBA" id="ARBA00023015"/>
    </source>
</evidence>
<proteinExistence type="predicted"/>
<dbReference type="OrthoDB" id="5392779at2759"/>
<accession>A0A5M8PBJ7</accession>
<comment type="caution">
    <text evidence="5">The sequence shown here is derived from an EMBL/GenBank/DDBJ whole genome shotgun (WGS) entry which is preliminary data.</text>
</comment>
<keyword evidence="3" id="KW-0539">Nucleus</keyword>
<evidence type="ECO:0000256" key="3">
    <source>
        <dbReference type="ARBA" id="ARBA00023242"/>
    </source>
</evidence>
<dbReference type="AlphaFoldDB" id="A0A5M8PBJ7"/>
<dbReference type="EMBL" id="VXIT01000028">
    <property type="protein sequence ID" value="KAA6406433.1"/>
    <property type="molecule type" value="Genomic_DNA"/>
</dbReference>
<reference evidence="5 6" key="1">
    <citation type="submission" date="2019-09" db="EMBL/GenBank/DDBJ databases">
        <title>The hologenome of the rock-dwelling lichen Lasallia pustulata.</title>
        <authorList>
            <person name="Greshake Tzovaras B."/>
            <person name="Segers F."/>
            <person name="Bicker A."/>
            <person name="Dal Grande F."/>
            <person name="Otte J."/>
            <person name="Hankeln T."/>
            <person name="Schmitt I."/>
            <person name="Ebersberger I."/>
        </authorList>
    </citation>
    <scope>NUCLEOTIDE SEQUENCE [LARGE SCALE GENOMIC DNA]</scope>
    <source>
        <strain evidence="5">A1-1</strain>
    </source>
</reference>
<name>A0A5M8PBJ7_9LECA</name>
<feature type="compositionally biased region" description="Polar residues" evidence="4">
    <location>
        <begin position="217"/>
        <end position="235"/>
    </location>
</feature>
<keyword evidence="1" id="KW-0805">Transcription regulation</keyword>
<gene>
    <name evidence="5" type="ORF">FRX48_09784</name>
</gene>
<evidence type="ECO:0000256" key="2">
    <source>
        <dbReference type="ARBA" id="ARBA00023163"/>
    </source>
</evidence>
<dbReference type="PANTHER" id="PTHR47840:SF1">
    <property type="entry name" value="ZN(II)2CYS6 TRANSCRIPTION FACTOR (EUROFUNG)"/>
    <property type="match status" value="1"/>
</dbReference>
<evidence type="ECO:0000313" key="5">
    <source>
        <dbReference type="EMBL" id="KAA6406433.1"/>
    </source>
</evidence>
<sequence length="370" mass="40373">MVASTTSADPQATFWNTRRLFAQVLHYNLLNQLHLSYMLRSPSAERKYEYSLIACVNASREVLSRFITLRSFDGIAYSCRTVDFLALMAAMTLLLAHLDGHHSETENLLAHQYHSDRAMIEKVQENMKEINRLSSDTLSAQSADLLGRLLNIEMETEDGYSRNARMVSVQDAGTGTPPLDQDDDAVVSVHIPYFGIIKIAREGISKEVSQPRAPTAATVSSPQSLTAERSSGARTETLNVEAQIRPSGLAGSSGHSSVEAITPVNTHFGHVGAVSLIPDTYAKTPGQLGTFQTLANGANDVATHHPLQLQNDLFDPLPGHSEYPGIAAGGEDWAFQGVDLAFFESLMRSTGNETGAEWTTLTEGHINRFQ</sequence>